<dbReference type="GO" id="GO:0072344">
    <property type="term" value="P:rescue of stalled ribosome"/>
    <property type="evidence" value="ECO:0007669"/>
    <property type="project" value="TreeGrafter"/>
</dbReference>
<dbReference type="GO" id="GO:0004045">
    <property type="term" value="F:peptidyl-tRNA hydrolase activity"/>
    <property type="evidence" value="ECO:0007669"/>
    <property type="project" value="UniProtKB-EC"/>
</dbReference>
<dbReference type="EMBL" id="VORY01000009">
    <property type="protein sequence ID" value="TXD93632.1"/>
    <property type="molecule type" value="Genomic_DNA"/>
</dbReference>
<reference evidence="4 5" key="1">
    <citation type="submission" date="2019-08" db="EMBL/GenBank/DDBJ databases">
        <title>Genome sequence of Gillisia hiemivivida IC154 (type strain).</title>
        <authorList>
            <person name="Bowman J.P."/>
        </authorList>
    </citation>
    <scope>NUCLEOTIDE SEQUENCE [LARGE SCALE GENOMIC DNA]</scope>
    <source>
        <strain evidence="4 5">IC154</strain>
    </source>
</reference>
<dbReference type="PROSITE" id="PS00745">
    <property type="entry name" value="RF_PROK_I"/>
    <property type="match status" value="1"/>
</dbReference>
<dbReference type="NCBIfam" id="NF006718">
    <property type="entry name" value="PRK09256.1"/>
    <property type="match status" value="1"/>
</dbReference>
<proteinExistence type="inferred from homology"/>
<name>A0A5C6ZUP4_9FLAO</name>
<dbReference type="InterPro" id="IPR000352">
    <property type="entry name" value="Pep_chain_release_fac_I"/>
</dbReference>
<dbReference type="Pfam" id="PF00472">
    <property type="entry name" value="RF-1"/>
    <property type="match status" value="1"/>
</dbReference>
<sequence>MPNLATLFNEVSFKAVRSSGAGGQHVNKTSSKVILTFNVEQSSGLSEEEKQLLSKKLQSRLTLNNELILECSETRSQHKNKELVLDRFKEIVLAGLTKPKKRKKTKPSRASKFKRLRKKKMHSEKKTNRRKPGHS</sequence>
<organism evidence="4 5">
    <name type="scientific">Gillisia hiemivivida</name>
    <dbReference type="NCBI Taxonomy" id="291190"/>
    <lineage>
        <taxon>Bacteria</taxon>
        <taxon>Pseudomonadati</taxon>
        <taxon>Bacteroidota</taxon>
        <taxon>Flavobacteriia</taxon>
        <taxon>Flavobacteriales</taxon>
        <taxon>Flavobacteriaceae</taxon>
        <taxon>Gillisia</taxon>
    </lineage>
</organism>
<evidence type="ECO:0000256" key="1">
    <source>
        <dbReference type="ARBA" id="ARBA00010835"/>
    </source>
</evidence>
<dbReference type="SUPFAM" id="SSF75620">
    <property type="entry name" value="Release factor"/>
    <property type="match status" value="1"/>
</dbReference>
<feature type="region of interest" description="Disordered" evidence="2">
    <location>
        <begin position="96"/>
        <end position="135"/>
    </location>
</feature>
<protein>
    <submittedName>
        <fullName evidence="4">Aminoacyl-tRNA hydrolase</fullName>
        <ecNumber evidence="4">3.1.1.29</ecNumber>
    </submittedName>
</protein>
<accession>A0A5C6ZUP4</accession>
<dbReference type="Proteomes" id="UP000321367">
    <property type="component" value="Unassembled WGS sequence"/>
</dbReference>
<keyword evidence="4" id="KW-0378">Hydrolase</keyword>
<dbReference type="GO" id="GO:0043022">
    <property type="term" value="F:ribosome binding"/>
    <property type="evidence" value="ECO:0007669"/>
    <property type="project" value="TreeGrafter"/>
</dbReference>
<dbReference type="PANTHER" id="PTHR47814:SF1">
    <property type="entry name" value="PEPTIDYL-TRNA HYDROLASE ARFB"/>
    <property type="match status" value="1"/>
</dbReference>
<dbReference type="GO" id="GO:0003747">
    <property type="term" value="F:translation release factor activity"/>
    <property type="evidence" value="ECO:0007669"/>
    <property type="project" value="InterPro"/>
</dbReference>
<dbReference type="RefSeq" id="WP_146932401.1">
    <property type="nucleotide sequence ID" value="NZ_CBCSHZ010000011.1"/>
</dbReference>
<dbReference type="OrthoDB" id="9815709at2"/>
<evidence type="ECO:0000256" key="2">
    <source>
        <dbReference type="SAM" id="MobiDB-lite"/>
    </source>
</evidence>
<dbReference type="PANTHER" id="PTHR47814">
    <property type="entry name" value="PEPTIDYL-TRNA HYDROLASE ARFB"/>
    <property type="match status" value="1"/>
</dbReference>
<feature type="compositionally biased region" description="Basic residues" evidence="2">
    <location>
        <begin position="98"/>
        <end position="135"/>
    </location>
</feature>
<dbReference type="EC" id="3.1.1.29" evidence="4"/>
<comment type="similarity">
    <text evidence="1">Belongs to the prokaryotic/mitochondrial release factor family.</text>
</comment>
<evidence type="ECO:0000313" key="4">
    <source>
        <dbReference type="EMBL" id="TXD93632.1"/>
    </source>
</evidence>
<dbReference type="InterPro" id="IPR045853">
    <property type="entry name" value="Pep_chain_release_fac_I_sf"/>
</dbReference>
<keyword evidence="5" id="KW-1185">Reference proteome</keyword>
<dbReference type="Gene3D" id="3.30.160.20">
    <property type="match status" value="1"/>
</dbReference>
<gene>
    <name evidence="4" type="ORF">ES724_09400</name>
</gene>
<comment type="caution">
    <text evidence="4">The sequence shown here is derived from an EMBL/GenBank/DDBJ whole genome shotgun (WGS) entry which is preliminary data.</text>
</comment>
<feature type="domain" description="Prokaryotic-type class I peptide chain release factors" evidence="3">
    <location>
        <begin position="17"/>
        <end position="33"/>
    </location>
</feature>
<evidence type="ECO:0000259" key="3">
    <source>
        <dbReference type="PROSITE" id="PS00745"/>
    </source>
</evidence>
<dbReference type="AlphaFoldDB" id="A0A5C6ZUP4"/>
<evidence type="ECO:0000313" key="5">
    <source>
        <dbReference type="Proteomes" id="UP000321367"/>
    </source>
</evidence>